<dbReference type="EMBL" id="JBBXJM010000002">
    <property type="protein sequence ID" value="KAL1411301.1"/>
    <property type="molecule type" value="Genomic_DNA"/>
</dbReference>
<dbReference type="SUPFAM" id="SSF54928">
    <property type="entry name" value="RNA-binding domain, RBD"/>
    <property type="match status" value="1"/>
</dbReference>
<evidence type="ECO:0000256" key="2">
    <source>
        <dbReference type="SAM" id="MobiDB-lite"/>
    </source>
</evidence>
<dbReference type="InterPro" id="IPR050441">
    <property type="entry name" value="RBM"/>
</dbReference>
<dbReference type="Pfam" id="PF00076">
    <property type="entry name" value="RRM_1"/>
    <property type="match status" value="1"/>
</dbReference>
<evidence type="ECO:0000313" key="5">
    <source>
        <dbReference type="Proteomes" id="UP001565368"/>
    </source>
</evidence>
<feature type="region of interest" description="Disordered" evidence="2">
    <location>
        <begin position="1"/>
        <end position="106"/>
    </location>
</feature>
<evidence type="ECO:0000313" key="4">
    <source>
        <dbReference type="EMBL" id="KAL1411301.1"/>
    </source>
</evidence>
<evidence type="ECO:0000259" key="3">
    <source>
        <dbReference type="PROSITE" id="PS50102"/>
    </source>
</evidence>
<gene>
    <name evidence="4" type="ORF">Q8F55_002252</name>
</gene>
<sequence>MDFSSSTAQVSRETWAPRSPIQDDDRRYAERPPAPHDVEMREGRGGDRDDRDDRDRRGDDRRDDRRPPRDDRRDGGRDDRPPPRGDFGARPSAPPSRPNNAPNVEANPVLGVFGLSIRTYERDLEDEFSRHGDVEKVTIVYDQRTDRSRGFGFITMRSVEDAARCIEKLNGVVLHGRAIRVDYSATTKPHAPTPGEYRGEKRPFDDRFDGRRRDDRRFGGDRYDDRRGDRYGGGDRGGRFGDRYGPRDDDRRGGFDRDRPFDRRDAPRRDDDPYGGRSRRDDDRPPPERRRSPSPRRRYSASPDRRGPPAGGQGEPDRF</sequence>
<dbReference type="RefSeq" id="XP_069211245.1">
    <property type="nucleotide sequence ID" value="XM_069350859.1"/>
</dbReference>
<keyword evidence="1" id="KW-0694">RNA-binding</keyword>
<dbReference type="GeneID" id="95983295"/>
<protein>
    <recommendedName>
        <fullName evidence="3">RRM domain-containing protein</fullName>
    </recommendedName>
</protein>
<dbReference type="Gene3D" id="3.30.70.330">
    <property type="match status" value="1"/>
</dbReference>
<feature type="compositionally biased region" description="Gly residues" evidence="2">
    <location>
        <begin position="309"/>
        <end position="319"/>
    </location>
</feature>
<keyword evidence="5" id="KW-1185">Reference proteome</keyword>
<feature type="domain" description="RRM" evidence="3">
    <location>
        <begin position="108"/>
        <end position="186"/>
    </location>
</feature>
<dbReference type="PANTHER" id="PTHR48034">
    <property type="entry name" value="TRANSFORMER-2 SEX-DETERMINING PROTEIN-RELATED"/>
    <property type="match status" value="1"/>
</dbReference>
<dbReference type="Proteomes" id="UP001565368">
    <property type="component" value="Unassembled WGS sequence"/>
</dbReference>
<dbReference type="CDD" id="cd12363">
    <property type="entry name" value="RRM_TRA2"/>
    <property type="match status" value="1"/>
</dbReference>
<dbReference type="PROSITE" id="PS50102">
    <property type="entry name" value="RRM"/>
    <property type="match status" value="1"/>
</dbReference>
<accession>A0ABR3QA43</accession>
<dbReference type="InterPro" id="IPR000504">
    <property type="entry name" value="RRM_dom"/>
</dbReference>
<feature type="compositionally biased region" description="Basic and acidic residues" evidence="2">
    <location>
        <begin position="21"/>
        <end position="83"/>
    </location>
</feature>
<organism evidence="4 5">
    <name type="scientific">Vanrija albida</name>
    <dbReference type="NCBI Taxonomy" id="181172"/>
    <lineage>
        <taxon>Eukaryota</taxon>
        <taxon>Fungi</taxon>
        <taxon>Dikarya</taxon>
        <taxon>Basidiomycota</taxon>
        <taxon>Agaricomycotina</taxon>
        <taxon>Tremellomycetes</taxon>
        <taxon>Trichosporonales</taxon>
        <taxon>Trichosporonaceae</taxon>
        <taxon>Vanrija</taxon>
    </lineage>
</organism>
<dbReference type="SMART" id="SM00360">
    <property type="entry name" value="RRM"/>
    <property type="match status" value="1"/>
</dbReference>
<feature type="region of interest" description="Disordered" evidence="2">
    <location>
        <begin position="185"/>
        <end position="319"/>
    </location>
</feature>
<comment type="caution">
    <text evidence="4">The sequence shown here is derived from an EMBL/GenBank/DDBJ whole genome shotgun (WGS) entry which is preliminary data.</text>
</comment>
<evidence type="ECO:0000256" key="1">
    <source>
        <dbReference type="PROSITE-ProRule" id="PRU00176"/>
    </source>
</evidence>
<reference evidence="4 5" key="1">
    <citation type="submission" date="2023-08" db="EMBL/GenBank/DDBJ databases">
        <title>Annotated Genome Sequence of Vanrija albida AlHP1.</title>
        <authorList>
            <person name="Herzog R."/>
        </authorList>
    </citation>
    <scope>NUCLEOTIDE SEQUENCE [LARGE SCALE GENOMIC DNA]</scope>
    <source>
        <strain evidence="4 5">AlHP1</strain>
    </source>
</reference>
<feature type="compositionally biased region" description="Polar residues" evidence="2">
    <location>
        <begin position="1"/>
        <end position="12"/>
    </location>
</feature>
<name>A0ABR3QA43_9TREE</name>
<dbReference type="InterPro" id="IPR012677">
    <property type="entry name" value="Nucleotide-bd_a/b_plait_sf"/>
</dbReference>
<dbReference type="InterPro" id="IPR035979">
    <property type="entry name" value="RBD_domain_sf"/>
</dbReference>
<feature type="compositionally biased region" description="Basic and acidic residues" evidence="2">
    <location>
        <begin position="197"/>
        <end position="291"/>
    </location>
</feature>
<proteinExistence type="predicted"/>